<dbReference type="PANTHER" id="PTHR23315:SF339">
    <property type="entry name" value="U-BOX DOMAIN-CONTAINING PROTEIN 40"/>
    <property type="match status" value="1"/>
</dbReference>
<protein>
    <submittedName>
        <fullName evidence="4">U-box domain-containing protein 40</fullName>
    </submittedName>
</protein>
<dbReference type="Pfam" id="PF04564">
    <property type="entry name" value="U-box"/>
    <property type="match status" value="1"/>
</dbReference>
<dbReference type="OrthoDB" id="7537227at2759"/>
<dbReference type="PANTHER" id="PTHR23315">
    <property type="entry name" value="U BOX DOMAIN-CONTAINING"/>
    <property type="match status" value="1"/>
</dbReference>
<keyword evidence="5" id="KW-1185">Reference proteome</keyword>
<dbReference type="GO" id="GO:0016567">
    <property type="term" value="P:protein ubiquitination"/>
    <property type="evidence" value="ECO:0007669"/>
    <property type="project" value="UniProtKB-UniPathway"/>
</dbReference>
<dbReference type="EMBL" id="SWLB01000015">
    <property type="protein sequence ID" value="KAF3329124.1"/>
    <property type="molecule type" value="Genomic_DNA"/>
</dbReference>
<dbReference type="Proteomes" id="UP000623129">
    <property type="component" value="Unassembled WGS sequence"/>
</dbReference>
<comment type="pathway">
    <text evidence="1">Protein modification; protein ubiquitination.</text>
</comment>
<dbReference type="SMART" id="SM00504">
    <property type="entry name" value="Ubox"/>
    <property type="match status" value="1"/>
</dbReference>
<dbReference type="PROSITE" id="PS51698">
    <property type="entry name" value="U_BOX"/>
    <property type="match status" value="1"/>
</dbReference>
<dbReference type="InterPro" id="IPR003613">
    <property type="entry name" value="Ubox_domain"/>
</dbReference>
<evidence type="ECO:0000256" key="1">
    <source>
        <dbReference type="ARBA" id="ARBA00004906"/>
    </source>
</evidence>
<gene>
    <name evidence="4" type="ORF">FCM35_KLT06202</name>
</gene>
<dbReference type="InterPro" id="IPR013083">
    <property type="entry name" value="Znf_RING/FYVE/PHD"/>
</dbReference>
<evidence type="ECO:0000313" key="4">
    <source>
        <dbReference type="EMBL" id="KAF3329124.1"/>
    </source>
</evidence>
<evidence type="ECO:0000259" key="3">
    <source>
        <dbReference type="PROSITE" id="PS51698"/>
    </source>
</evidence>
<reference evidence="4" key="1">
    <citation type="submission" date="2020-01" db="EMBL/GenBank/DDBJ databases">
        <title>Genome sequence of Kobresia littledalei, the first chromosome-level genome in the family Cyperaceae.</title>
        <authorList>
            <person name="Qu G."/>
        </authorList>
    </citation>
    <scope>NUCLEOTIDE SEQUENCE</scope>
    <source>
        <strain evidence="4">C.B.Clarke</strain>
        <tissue evidence="4">Leaf</tissue>
    </source>
</reference>
<keyword evidence="2" id="KW-0808">Transferase</keyword>
<evidence type="ECO:0000256" key="2">
    <source>
        <dbReference type="ARBA" id="ARBA00022679"/>
    </source>
</evidence>
<organism evidence="4 5">
    <name type="scientific">Carex littledalei</name>
    <dbReference type="NCBI Taxonomy" id="544730"/>
    <lineage>
        <taxon>Eukaryota</taxon>
        <taxon>Viridiplantae</taxon>
        <taxon>Streptophyta</taxon>
        <taxon>Embryophyta</taxon>
        <taxon>Tracheophyta</taxon>
        <taxon>Spermatophyta</taxon>
        <taxon>Magnoliopsida</taxon>
        <taxon>Liliopsida</taxon>
        <taxon>Poales</taxon>
        <taxon>Cyperaceae</taxon>
        <taxon>Cyperoideae</taxon>
        <taxon>Cariceae</taxon>
        <taxon>Carex</taxon>
        <taxon>Carex subgen. Euthyceras</taxon>
    </lineage>
</organism>
<dbReference type="UniPathway" id="UPA00143"/>
<name>A0A833QTB8_9POAL</name>
<comment type="caution">
    <text evidence="4">The sequence shown here is derived from an EMBL/GenBank/DDBJ whole genome shotgun (WGS) entry which is preliminary data.</text>
</comment>
<dbReference type="GO" id="GO:0004842">
    <property type="term" value="F:ubiquitin-protein transferase activity"/>
    <property type="evidence" value="ECO:0007669"/>
    <property type="project" value="InterPro"/>
</dbReference>
<accession>A0A833QTB8</accession>
<proteinExistence type="predicted"/>
<feature type="domain" description="U-box" evidence="3">
    <location>
        <begin position="7"/>
        <end position="88"/>
    </location>
</feature>
<dbReference type="Gene3D" id="3.30.40.10">
    <property type="entry name" value="Zinc/RING finger domain, C3HC4 (zinc finger)"/>
    <property type="match status" value="1"/>
</dbReference>
<sequence length="142" mass="15534">MEDSSLEPPEEFTCPISGLLMADPVIVSTGHTFERGCILACVDLGFTPSLLFPCLDLSAISKPSSLPLFPNINLKTAILNWCTKTGFPKPFPITQVAAREIVRGLIAREKIPAAESAQLMNTTSLQNSNRHNSEFLILHHCK</sequence>
<dbReference type="AlphaFoldDB" id="A0A833QTB8"/>
<dbReference type="SUPFAM" id="SSF57850">
    <property type="entry name" value="RING/U-box"/>
    <property type="match status" value="1"/>
</dbReference>
<evidence type="ECO:0000313" key="5">
    <source>
        <dbReference type="Proteomes" id="UP000623129"/>
    </source>
</evidence>